<name>A0A5J4LQ66_9ACTN</name>
<evidence type="ECO:0000313" key="1">
    <source>
        <dbReference type="EMBL" id="GES33680.1"/>
    </source>
</evidence>
<organism evidence="1 2">
    <name type="scientific">Streptomyces angustmyceticus</name>
    <dbReference type="NCBI Taxonomy" id="285578"/>
    <lineage>
        <taxon>Bacteria</taxon>
        <taxon>Bacillati</taxon>
        <taxon>Actinomycetota</taxon>
        <taxon>Actinomycetes</taxon>
        <taxon>Kitasatosporales</taxon>
        <taxon>Streptomycetaceae</taxon>
        <taxon>Streptomyces</taxon>
    </lineage>
</organism>
<proteinExistence type="predicted"/>
<keyword evidence="2" id="KW-1185">Reference proteome</keyword>
<gene>
    <name evidence="1" type="ORF">San01_61680</name>
</gene>
<evidence type="ECO:0000313" key="2">
    <source>
        <dbReference type="Proteomes" id="UP000325598"/>
    </source>
</evidence>
<reference evidence="1 2" key="1">
    <citation type="submission" date="2019-10" db="EMBL/GenBank/DDBJ databases">
        <title>Whole genome shotgun sequence of Streptomyces angustmyceticus NBRC 3934.</title>
        <authorList>
            <person name="Hosoyama A."/>
            <person name="Ichikawa N."/>
            <person name="Kimura A."/>
            <person name="Kitahashi Y."/>
            <person name="Komaki H."/>
            <person name="Uohara A."/>
        </authorList>
    </citation>
    <scope>NUCLEOTIDE SEQUENCE [LARGE SCALE GENOMIC DNA]</scope>
    <source>
        <strain evidence="1 2">NBRC 3934</strain>
    </source>
</reference>
<dbReference type="EMBL" id="BLAG01000020">
    <property type="protein sequence ID" value="GES33680.1"/>
    <property type="molecule type" value="Genomic_DNA"/>
</dbReference>
<accession>A0A5J4LQ66</accession>
<comment type="caution">
    <text evidence="1">The sequence shown here is derived from an EMBL/GenBank/DDBJ whole genome shotgun (WGS) entry which is preliminary data.</text>
</comment>
<dbReference type="AlphaFoldDB" id="A0A5J4LQ66"/>
<sequence>MIVRAWASAARKAARAVMWLAPSAVSTVRMPTHSPPFAMAEESVSQGASEIARESITGLIVTAR</sequence>
<dbReference type="Proteomes" id="UP000325598">
    <property type="component" value="Unassembled WGS sequence"/>
</dbReference>
<protein>
    <submittedName>
        <fullName evidence="1">Uncharacterized protein</fullName>
    </submittedName>
</protein>